<dbReference type="GO" id="GO:0005634">
    <property type="term" value="C:nucleus"/>
    <property type="evidence" value="ECO:0007669"/>
    <property type="project" value="UniProtKB-SubCell"/>
</dbReference>
<evidence type="ECO:0000313" key="6">
    <source>
        <dbReference type="Proteomes" id="UP000796880"/>
    </source>
</evidence>
<feature type="region of interest" description="Disordered" evidence="3">
    <location>
        <begin position="150"/>
        <end position="193"/>
    </location>
</feature>
<dbReference type="GO" id="GO:0031347">
    <property type="term" value="P:regulation of defense response"/>
    <property type="evidence" value="ECO:0007669"/>
    <property type="project" value="UniProtKB-UniRule"/>
</dbReference>
<name>A0A8K0E5E0_9ROSA</name>
<dbReference type="EMBL" id="VOIH02000008">
    <property type="protein sequence ID" value="KAF3439714.1"/>
    <property type="molecule type" value="Genomic_DNA"/>
</dbReference>
<comment type="subcellular location">
    <subcellularLocation>
        <location evidence="2">Nucleus</location>
    </subcellularLocation>
</comment>
<comment type="caution">
    <text evidence="5">The sequence shown here is derived from an EMBL/GenBank/DDBJ whole genome shotgun (WGS) entry which is preliminary data.</text>
</comment>
<dbReference type="InterPro" id="IPR018467">
    <property type="entry name" value="CCT_CS"/>
</dbReference>
<keyword evidence="2" id="KW-0539">Nucleus</keyword>
<dbReference type="GO" id="GO:2000022">
    <property type="term" value="P:regulation of jasmonic acid mediated signaling pathway"/>
    <property type="evidence" value="ECO:0007669"/>
    <property type="project" value="UniProtKB-UniRule"/>
</dbReference>
<evidence type="ECO:0000313" key="5">
    <source>
        <dbReference type="EMBL" id="KAF3439714.1"/>
    </source>
</evidence>
<evidence type="ECO:0000256" key="3">
    <source>
        <dbReference type="SAM" id="MobiDB-lite"/>
    </source>
</evidence>
<dbReference type="Pfam" id="PF06200">
    <property type="entry name" value="tify"/>
    <property type="match status" value="1"/>
</dbReference>
<keyword evidence="6" id="KW-1185">Reference proteome</keyword>
<organism evidence="5 6">
    <name type="scientific">Rhamnella rubrinervis</name>
    <dbReference type="NCBI Taxonomy" id="2594499"/>
    <lineage>
        <taxon>Eukaryota</taxon>
        <taxon>Viridiplantae</taxon>
        <taxon>Streptophyta</taxon>
        <taxon>Embryophyta</taxon>
        <taxon>Tracheophyta</taxon>
        <taxon>Spermatophyta</taxon>
        <taxon>Magnoliopsida</taxon>
        <taxon>eudicotyledons</taxon>
        <taxon>Gunneridae</taxon>
        <taxon>Pentapetalae</taxon>
        <taxon>rosids</taxon>
        <taxon>fabids</taxon>
        <taxon>Rosales</taxon>
        <taxon>Rhamnaceae</taxon>
        <taxon>rhamnoid group</taxon>
        <taxon>Rhamneae</taxon>
        <taxon>Rhamnella</taxon>
    </lineage>
</organism>
<sequence>MSGSSEIAELSGHKPEKASFSQKCSRLSQYLKEKGSFGDLSLGMTCSAELNETHEIFRQTATTMNFFPVVEKSRSIATPNGLKSMNLFPQQAGFGPSHSKEVPYKTADSSVNKSAPGEPERAQMTIFYGGQVIVFNDFPADKAKEVMHLASKETSQSHTTHANDPVRSTSPFPSHFTRNSTDSGNSTPPSPNVVPNFANQAIQECVQPPSRPVVCELPIARKASLHRFLEKRKDRIGARAPYQTSNFPGGAPTKQADGKSWLGLAAQSTH</sequence>
<dbReference type="SMART" id="SM00979">
    <property type="entry name" value="TIFY"/>
    <property type="match status" value="1"/>
</dbReference>
<keyword evidence="2" id="KW-1184">Jasmonic acid signaling pathway</keyword>
<gene>
    <name evidence="5" type="ORF">FNV43_RR17992</name>
</gene>
<dbReference type="PANTHER" id="PTHR33077">
    <property type="entry name" value="PROTEIN TIFY 4A-RELATED-RELATED"/>
    <property type="match status" value="1"/>
</dbReference>
<dbReference type="GO" id="GO:0009611">
    <property type="term" value="P:response to wounding"/>
    <property type="evidence" value="ECO:0007669"/>
    <property type="project" value="UniProtKB-UniRule"/>
</dbReference>
<feature type="region of interest" description="Disordered" evidence="3">
    <location>
        <begin position="236"/>
        <end position="270"/>
    </location>
</feature>
<reference evidence="5" key="1">
    <citation type="submission" date="2020-03" db="EMBL/GenBank/DDBJ databases">
        <title>A high-quality chromosome-level genome assembly of a woody plant with both climbing and erect habits, Rhamnella rubrinervis.</title>
        <authorList>
            <person name="Lu Z."/>
            <person name="Yang Y."/>
            <person name="Zhu X."/>
            <person name="Sun Y."/>
        </authorList>
    </citation>
    <scope>NUCLEOTIDE SEQUENCE</scope>
    <source>
        <strain evidence="5">BYM</strain>
        <tissue evidence="5">Leaf</tissue>
    </source>
</reference>
<dbReference type="InterPro" id="IPR010399">
    <property type="entry name" value="Tify_dom"/>
</dbReference>
<evidence type="ECO:0000256" key="1">
    <source>
        <dbReference type="ARBA" id="ARBA00008614"/>
    </source>
</evidence>
<dbReference type="Proteomes" id="UP000796880">
    <property type="component" value="Unassembled WGS sequence"/>
</dbReference>
<feature type="compositionally biased region" description="Polar residues" evidence="3">
    <location>
        <begin position="152"/>
        <end position="184"/>
    </location>
</feature>
<feature type="domain" description="Tify" evidence="4">
    <location>
        <begin position="117"/>
        <end position="152"/>
    </location>
</feature>
<protein>
    <recommendedName>
        <fullName evidence="2">Protein TIFY</fullName>
    </recommendedName>
    <alternativeName>
        <fullName evidence="2">Jasmonate ZIM domain-containing protein</fullName>
    </alternativeName>
</protein>
<evidence type="ECO:0000256" key="2">
    <source>
        <dbReference type="RuleBase" id="RU369065"/>
    </source>
</evidence>
<dbReference type="InterPro" id="IPR040390">
    <property type="entry name" value="TIFY/JAZ"/>
</dbReference>
<proteinExistence type="inferred from homology"/>
<feature type="region of interest" description="Disordered" evidence="3">
    <location>
        <begin position="92"/>
        <end position="119"/>
    </location>
</feature>
<dbReference type="PANTHER" id="PTHR33077:SF140">
    <property type="entry name" value="PROTEIN TIFY 10B"/>
    <property type="match status" value="1"/>
</dbReference>
<comment type="similarity">
    <text evidence="1 2">Belongs to the TIFY/JAZ family.</text>
</comment>
<comment type="domain">
    <text evidence="2">The jas domain is required for interaction with COI1.</text>
</comment>
<dbReference type="PROSITE" id="PS51320">
    <property type="entry name" value="TIFY"/>
    <property type="match status" value="1"/>
</dbReference>
<comment type="function">
    <text evidence="2">Repressor of jasmonate responses.</text>
</comment>
<dbReference type="Pfam" id="PF09425">
    <property type="entry name" value="Jas_motif"/>
    <property type="match status" value="1"/>
</dbReference>
<dbReference type="OrthoDB" id="1937734at2759"/>
<dbReference type="AlphaFoldDB" id="A0A8K0E5E0"/>
<accession>A0A8K0E5E0</accession>
<evidence type="ECO:0000259" key="4">
    <source>
        <dbReference type="PROSITE" id="PS51320"/>
    </source>
</evidence>